<keyword evidence="1" id="KW-1133">Transmembrane helix</keyword>
<keyword evidence="1" id="KW-0472">Membrane</keyword>
<sequence>MIDESNNLETGEEEESALSGCIQIVVLSIFLIFMLGVISDGRITKPITDKLAETVVNNPELFWGDLAKDNNREHPGTNYDYGVEDYSNSEIEAAIMIARSVPFHNFDKCVEDLYKKFQKSPITKEKKLIIFNSSQDDIDIKNLIESEIIPNSSQETSALNLNHLDKAFEWDRDNGMVYIYKILDLMDRNYSDDNWDAQYNSARLTCARDALESTK</sequence>
<dbReference type="Proteomes" id="UP000318359">
    <property type="component" value="Unassembled WGS sequence"/>
</dbReference>
<comment type="caution">
    <text evidence="2">The sequence shown here is derived from an EMBL/GenBank/DDBJ whole genome shotgun (WGS) entry which is preliminary data.</text>
</comment>
<organism evidence="2 3">
    <name type="scientific">SAR86 cluster bacterium</name>
    <dbReference type="NCBI Taxonomy" id="2030880"/>
    <lineage>
        <taxon>Bacteria</taxon>
        <taxon>Pseudomonadati</taxon>
        <taxon>Pseudomonadota</taxon>
        <taxon>Gammaproteobacteria</taxon>
        <taxon>SAR86 cluster</taxon>
    </lineage>
</organism>
<evidence type="ECO:0000256" key="1">
    <source>
        <dbReference type="SAM" id="Phobius"/>
    </source>
</evidence>
<accession>A0A520M4D8</accession>
<reference evidence="2 3" key="1">
    <citation type="submission" date="2019-02" db="EMBL/GenBank/DDBJ databases">
        <title>Prokaryotic population dynamics and viral predation in marine succession experiment using metagenomics: the confinement effect.</title>
        <authorList>
            <person name="Haro-Moreno J.M."/>
            <person name="Rodriguez-Valera F."/>
            <person name="Lopez-Perez M."/>
        </authorList>
    </citation>
    <scope>NUCLEOTIDE SEQUENCE [LARGE SCALE GENOMIC DNA]</scope>
    <source>
        <strain evidence="2">MED-G167</strain>
    </source>
</reference>
<evidence type="ECO:0000313" key="3">
    <source>
        <dbReference type="Proteomes" id="UP000318359"/>
    </source>
</evidence>
<feature type="transmembrane region" description="Helical" evidence="1">
    <location>
        <begin position="17"/>
        <end position="38"/>
    </location>
</feature>
<evidence type="ECO:0000313" key="2">
    <source>
        <dbReference type="EMBL" id="RZO16093.1"/>
    </source>
</evidence>
<protein>
    <submittedName>
        <fullName evidence="2">Uncharacterized protein</fullName>
    </submittedName>
</protein>
<name>A0A520M4D8_9GAMM</name>
<dbReference type="AlphaFoldDB" id="A0A520M4D8"/>
<gene>
    <name evidence="2" type="ORF">EVB00_03375</name>
</gene>
<dbReference type="EMBL" id="SHBM01000058">
    <property type="protein sequence ID" value="RZO16093.1"/>
    <property type="molecule type" value="Genomic_DNA"/>
</dbReference>
<keyword evidence="1" id="KW-0812">Transmembrane</keyword>
<proteinExistence type="predicted"/>